<accession>A0ABW4TR11</accession>
<dbReference type="InterPro" id="IPR002912">
    <property type="entry name" value="ACT_dom"/>
</dbReference>
<proteinExistence type="predicted"/>
<dbReference type="InterPro" id="IPR045865">
    <property type="entry name" value="ACT-like_dom_sf"/>
</dbReference>
<keyword evidence="3" id="KW-0808">Transferase</keyword>
<dbReference type="GO" id="GO:0016746">
    <property type="term" value="F:acyltransferase activity"/>
    <property type="evidence" value="ECO:0007669"/>
    <property type="project" value="UniProtKB-KW"/>
</dbReference>
<organism evidence="3 4">
    <name type="scientific">Nocardioides aestuarii</name>
    <dbReference type="NCBI Taxonomy" id="252231"/>
    <lineage>
        <taxon>Bacteria</taxon>
        <taxon>Bacillati</taxon>
        <taxon>Actinomycetota</taxon>
        <taxon>Actinomycetes</taxon>
        <taxon>Propionibacteriales</taxon>
        <taxon>Nocardioidaceae</taxon>
        <taxon>Nocardioides</taxon>
    </lineage>
</organism>
<comment type="caution">
    <text evidence="3">The sequence shown here is derived from an EMBL/GenBank/DDBJ whole genome shotgun (WGS) entry which is preliminary data.</text>
</comment>
<dbReference type="Gene3D" id="3.40.630.30">
    <property type="match status" value="1"/>
</dbReference>
<protein>
    <submittedName>
        <fullName evidence="3">GNAT family N-acetyltransferase</fullName>
        <ecNumber evidence="3">2.3.1.-</ecNumber>
    </submittedName>
</protein>
<keyword evidence="3" id="KW-0012">Acyltransferase</keyword>
<dbReference type="Proteomes" id="UP001597351">
    <property type="component" value="Unassembled WGS sequence"/>
</dbReference>
<evidence type="ECO:0000313" key="4">
    <source>
        <dbReference type="Proteomes" id="UP001597351"/>
    </source>
</evidence>
<dbReference type="SUPFAM" id="SSF55729">
    <property type="entry name" value="Acyl-CoA N-acyltransferases (Nat)"/>
    <property type="match status" value="1"/>
</dbReference>
<dbReference type="RefSeq" id="WP_343919580.1">
    <property type="nucleotide sequence ID" value="NZ_BAAAJT010000002.1"/>
</dbReference>
<evidence type="ECO:0000259" key="2">
    <source>
        <dbReference type="PROSITE" id="PS51671"/>
    </source>
</evidence>
<dbReference type="PROSITE" id="PS51671">
    <property type="entry name" value="ACT"/>
    <property type="match status" value="1"/>
</dbReference>
<dbReference type="Pfam" id="PF00583">
    <property type="entry name" value="Acetyltransf_1"/>
    <property type="match status" value="1"/>
</dbReference>
<dbReference type="InterPro" id="IPR000182">
    <property type="entry name" value="GNAT_dom"/>
</dbReference>
<evidence type="ECO:0000313" key="3">
    <source>
        <dbReference type="EMBL" id="MFD1947977.1"/>
    </source>
</evidence>
<evidence type="ECO:0000259" key="1">
    <source>
        <dbReference type="PROSITE" id="PS51186"/>
    </source>
</evidence>
<feature type="domain" description="N-acetyltransferase" evidence="1">
    <location>
        <begin position="142"/>
        <end position="294"/>
    </location>
</feature>
<sequence>MLWRVRTTLPDRPGALAELAASCGESGVNILGLQIFPGVERVTDELILRTPDTWQLTDLAELVEHAGGTKVSVLPCTEAALADQPTRYVLAARSILAQPAGFPEVVAQLFDAEADPTGSSVAGTTLGPVQDVMDLVVGEVSVQVRRTAPFTATEHARGTALAELVTDVLAVTKLRPLPEPGRRVSSDGPPSFEVGDSAVLARVDGTVVGSVTWYADRDGAWHVDLGVDPAWRRRGIGSRLLLEVARVARSSDADEIVVKTAADNQAVLPLVLGTGLRGRIRMGADTLTVRIPVQQLAGVR</sequence>
<keyword evidence="4" id="KW-1185">Reference proteome</keyword>
<dbReference type="PROSITE" id="PS51186">
    <property type="entry name" value="GNAT"/>
    <property type="match status" value="1"/>
</dbReference>
<dbReference type="EMBL" id="JBHUGD010000003">
    <property type="protein sequence ID" value="MFD1947977.1"/>
    <property type="molecule type" value="Genomic_DNA"/>
</dbReference>
<name>A0ABW4TR11_9ACTN</name>
<reference evidence="4" key="1">
    <citation type="journal article" date="2019" name="Int. J. Syst. Evol. Microbiol.">
        <title>The Global Catalogue of Microorganisms (GCM) 10K type strain sequencing project: providing services to taxonomists for standard genome sequencing and annotation.</title>
        <authorList>
            <consortium name="The Broad Institute Genomics Platform"/>
            <consortium name="The Broad Institute Genome Sequencing Center for Infectious Disease"/>
            <person name="Wu L."/>
            <person name="Ma J."/>
        </authorList>
    </citation>
    <scope>NUCLEOTIDE SEQUENCE [LARGE SCALE GENOMIC DNA]</scope>
    <source>
        <strain evidence="4">CGMCC 1.12477</strain>
    </source>
</reference>
<dbReference type="SUPFAM" id="SSF55021">
    <property type="entry name" value="ACT-like"/>
    <property type="match status" value="1"/>
</dbReference>
<gene>
    <name evidence="3" type="ORF">ACFSDE_14350</name>
</gene>
<dbReference type="EC" id="2.3.1.-" evidence="3"/>
<dbReference type="CDD" id="cd04301">
    <property type="entry name" value="NAT_SF"/>
    <property type="match status" value="1"/>
</dbReference>
<feature type="domain" description="ACT" evidence="2">
    <location>
        <begin position="4"/>
        <end position="78"/>
    </location>
</feature>
<dbReference type="InterPro" id="IPR016181">
    <property type="entry name" value="Acyl_CoA_acyltransferase"/>
</dbReference>